<evidence type="ECO:0008006" key="14">
    <source>
        <dbReference type="Google" id="ProtNLM"/>
    </source>
</evidence>
<dbReference type="SUPFAM" id="SSF48452">
    <property type="entry name" value="TPR-like"/>
    <property type="match status" value="1"/>
</dbReference>
<keyword evidence="8" id="KW-1133">Transmembrane helix</keyword>
<dbReference type="GO" id="GO:0045040">
    <property type="term" value="P:protein insertion into mitochondrial outer membrane"/>
    <property type="evidence" value="ECO:0007669"/>
    <property type="project" value="InterPro"/>
</dbReference>
<accession>A0A8T2TI25</accession>
<dbReference type="Pfam" id="PF06552">
    <property type="entry name" value="TOM20_plant"/>
    <property type="match status" value="1"/>
</dbReference>
<dbReference type="Gene3D" id="1.25.40.10">
    <property type="entry name" value="Tetratricopeptide repeat domain"/>
    <property type="match status" value="1"/>
</dbReference>
<reference evidence="12" key="1">
    <citation type="submission" date="2021-08" db="EMBL/GenBank/DDBJ databases">
        <title>WGS assembly of Ceratopteris richardii.</title>
        <authorList>
            <person name="Marchant D.B."/>
            <person name="Chen G."/>
            <person name="Jenkins J."/>
            <person name="Shu S."/>
            <person name="Leebens-Mack J."/>
            <person name="Grimwood J."/>
            <person name="Schmutz J."/>
            <person name="Soltis P."/>
            <person name="Soltis D."/>
            <person name="Chen Z.-H."/>
        </authorList>
    </citation>
    <scope>NUCLEOTIDE SEQUENCE</scope>
    <source>
        <strain evidence="12">Whitten #5841</strain>
        <tissue evidence="12">Leaf</tissue>
    </source>
</reference>
<keyword evidence="6" id="KW-1000">Mitochondrion outer membrane</keyword>
<dbReference type="GO" id="GO:0015031">
    <property type="term" value="P:protein transport"/>
    <property type="evidence" value="ECO:0007669"/>
    <property type="project" value="UniProtKB-KW"/>
</dbReference>
<sequence length="200" mass="22428">MEMGPEEYERLLFFESAREKAAQEYQRNPLDAENLIRWGGALLELAQFQPGTGSIDMVQDAEAKLEEALKINPKLANALWCLGNAHTSHGFLIPESDKANDYFQKASSCFQRALEEEPNNELFKKAVEMSGKAPDLHQELHKQLSQSQQVSTSSFDRSAAPKRQQKKSSSDLKYDVLGWVVLAIGLSLWMKFGLPNPPSS</sequence>
<organism evidence="12 13">
    <name type="scientific">Ceratopteris richardii</name>
    <name type="common">Triangle waterfern</name>
    <dbReference type="NCBI Taxonomy" id="49495"/>
    <lineage>
        <taxon>Eukaryota</taxon>
        <taxon>Viridiplantae</taxon>
        <taxon>Streptophyta</taxon>
        <taxon>Embryophyta</taxon>
        <taxon>Tracheophyta</taxon>
        <taxon>Polypodiopsida</taxon>
        <taxon>Polypodiidae</taxon>
        <taxon>Polypodiales</taxon>
        <taxon>Pteridineae</taxon>
        <taxon>Pteridaceae</taxon>
        <taxon>Parkerioideae</taxon>
        <taxon>Ceratopteris</taxon>
    </lineage>
</organism>
<evidence type="ECO:0000256" key="7">
    <source>
        <dbReference type="ARBA" id="ARBA00022927"/>
    </source>
</evidence>
<comment type="function">
    <text evidence="1">Central component of the receptor complex responsible for the recognition and translocation of cytosolically synthesized mitochondrial preproteins. Together with TOM22 functions as the transit peptide receptor at the surface of the mitochondrion outer membrane and facilitates the movement of preproteins into the translocation pore.</text>
</comment>
<feature type="compositionally biased region" description="Low complexity" evidence="11">
    <location>
        <begin position="143"/>
        <end position="154"/>
    </location>
</feature>
<protein>
    <recommendedName>
        <fullName evidence="14">Mitochondrial import receptor subunit TOM20</fullName>
    </recommendedName>
</protein>
<dbReference type="Proteomes" id="UP000825935">
    <property type="component" value="Chromosome 13"/>
</dbReference>
<evidence type="ECO:0000256" key="10">
    <source>
        <dbReference type="ARBA" id="ARBA00023136"/>
    </source>
</evidence>
<evidence type="ECO:0000256" key="1">
    <source>
        <dbReference type="ARBA" id="ARBA00003450"/>
    </source>
</evidence>
<dbReference type="EMBL" id="CM035418">
    <property type="protein sequence ID" value="KAH7421493.1"/>
    <property type="molecule type" value="Genomic_DNA"/>
</dbReference>
<dbReference type="InterPro" id="IPR010547">
    <property type="entry name" value="TOM20_imprt_rcpt"/>
</dbReference>
<evidence type="ECO:0000256" key="4">
    <source>
        <dbReference type="ARBA" id="ARBA00022448"/>
    </source>
</evidence>
<evidence type="ECO:0000256" key="6">
    <source>
        <dbReference type="ARBA" id="ARBA00022787"/>
    </source>
</evidence>
<dbReference type="InterPro" id="IPR011990">
    <property type="entry name" value="TPR-like_helical_dom_sf"/>
</dbReference>
<evidence type="ECO:0000313" key="13">
    <source>
        <dbReference type="Proteomes" id="UP000825935"/>
    </source>
</evidence>
<proteinExistence type="inferred from homology"/>
<dbReference type="AlphaFoldDB" id="A0A8T2TI25"/>
<dbReference type="OMA" id="FAKSHPP"/>
<comment type="similarity">
    <text evidence="3">Belongs to the Tom20 family.</text>
</comment>
<dbReference type="PANTHER" id="PTHR32409:SF3">
    <property type="entry name" value="MITOCHONDRIAL IMPORT RECEPTOR SUBUNIT TOM20-1-RELATED"/>
    <property type="match status" value="1"/>
</dbReference>
<feature type="region of interest" description="Disordered" evidence="11">
    <location>
        <begin position="138"/>
        <end position="167"/>
    </location>
</feature>
<keyword evidence="5" id="KW-0812">Transmembrane</keyword>
<dbReference type="OrthoDB" id="1056333at2759"/>
<keyword evidence="4" id="KW-0813">Transport</keyword>
<evidence type="ECO:0000256" key="3">
    <source>
        <dbReference type="ARBA" id="ARBA00005792"/>
    </source>
</evidence>
<comment type="caution">
    <text evidence="12">The sequence shown here is derived from an EMBL/GenBank/DDBJ whole genome shotgun (WGS) entry which is preliminary data.</text>
</comment>
<evidence type="ECO:0000256" key="8">
    <source>
        <dbReference type="ARBA" id="ARBA00022989"/>
    </source>
</evidence>
<evidence type="ECO:0000256" key="11">
    <source>
        <dbReference type="SAM" id="MobiDB-lite"/>
    </source>
</evidence>
<comment type="subcellular location">
    <subcellularLocation>
        <location evidence="2">Mitochondrion outer membrane</location>
        <topology evidence="2">Single-pass membrane protein</topology>
    </subcellularLocation>
</comment>
<dbReference type="PANTHER" id="PTHR32409">
    <property type="entry name" value="MITOCHONDRIAL IMPORT RECEPTOR SUBUNIT TOM20-1-RELATED"/>
    <property type="match status" value="1"/>
</dbReference>
<keyword evidence="13" id="KW-1185">Reference proteome</keyword>
<evidence type="ECO:0000256" key="9">
    <source>
        <dbReference type="ARBA" id="ARBA00023128"/>
    </source>
</evidence>
<keyword evidence="7" id="KW-0653">Protein transport</keyword>
<evidence type="ECO:0000256" key="2">
    <source>
        <dbReference type="ARBA" id="ARBA00004572"/>
    </source>
</evidence>
<dbReference type="GO" id="GO:0005742">
    <property type="term" value="C:mitochondrial outer membrane translocase complex"/>
    <property type="evidence" value="ECO:0007669"/>
    <property type="project" value="InterPro"/>
</dbReference>
<name>A0A8T2TI25_CERRI</name>
<keyword evidence="10" id="KW-0472">Membrane</keyword>
<evidence type="ECO:0000313" key="12">
    <source>
        <dbReference type="EMBL" id="KAH7421493.1"/>
    </source>
</evidence>
<gene>
    <name evidence="12" type="ORF">KP509_13G060400</name>
</gene>
<keyword evidence="9" id="KW-0496">Mitochondrion</keyword>
<evidence type="ECO:0000256" key="5">
    <source>
        <dbReference type="ARBA" id="ARBA00022692"/>
    </source>
</evidence>